<dbReference type="OrthoDB" id="9807535at2"/>
<dbReference type="SUPFAM" id="SSF54909">
    <property type="entry name" value="Dimeric alpha+beta barrel"/>
    <property type="match status" value="1"/>
</dbReference>
<dbReference type="STRING" id="661478.OP10G_4543"/>
<dbReference type="InterPro" id="IPR005545">
    <property type="entry name" value="YCII"/>
</dbReference>
<comment type="similarity">
    <text evidence="1">Belongs to the YciI family.</text>
</comment>
<dbReference type="RefSeq" id="WP_025228213.1">
    <property type="nucleotide sequence ID" value="NZ_CP007139.1"/>
</dbReference>
<name>A0A068NWT9_FIMGI</name>
<dbReference type="HOGENOM" id="CLU_130902_2_1_0"/>
<dbReference type="Pfam" id="PF03795">
    <property type="entry name" value="YCII"/>
    <property type="match status" value="1"/>
</dbReference>
<evidence type="ECO:0000313" key="3">
    <source>
        <dbReference type="EMBL" id="AIE87911.1"/>
    </source>
</evidence>
<gene>
    <name evidence="3" type="ORF">OP10G_4543</name>
</gene>
<evidence type="ECO:0000259" key="2">
    <source>
        <dbReference type="Pfam" id="PF03795"/>
    </source>
</evidence>
<evidence type="ECO:0000256" key="1">
    <source>
        <dbReference type="ARBA" id="ARBA00007689"/>
    </source>
</evidence>
<keyword evidence="4" id="KW-1185">Reference proteome</keyword>
<dbReference type="KEGG" id="fgi:OP10G_4543"/>
<dbReference type="EMBL" id="CP007139">
    <property type="protein sequence ID" value="AIE87911.1"/>
    <property type="molecule type" value="Genomic_DNA"/>
</dbReference>
<proteinExistence type="inferred from homology"/>
<dbReference type="InterPro" id="IPR011008">
    <property type="entry name" value="Dimeric_a/b-barrel"/>
</dbReference>
<sequence>MKYLCLIYIDEKILEALSDAEIKELFGEGRAYTEQLRESGHYLASNRLQSAQSAATIRVRDGNTLITDGPFAETKEQLAGFILIEARDLNDAIRVAAKIPSGRLGCIEVRPVA</sequence>
<reference evidence="3 4" key="1">
    <citation type="journal article" date="2014" name="PLoS ONE">
        <title>The first complete genome sequence of the class fimbriimonadia in the phylum armatimonadetes.</title>
        <authorList>
            <person name="Hu Z.Y."/>
            <person name="Wang Y.Z."/>
            <person name="Im W.T."/>
            <person name="Wang S.Y."/>
            <person name="Zhao G.P."/>
            <person name="Zheng H.J."/>
            <person name="Quan Z.X."/>
        </authorList>
    </citation>
    <scope>NUCLEOTIDE SEQUENCE [LARGE SCALE GENOMIC DNA]</scope>
    <source>
        <strain evidence="3">Gsoil 348</strain>
    </source>
</reference>
<dbReference type="Proteomes" id="UP000027982">
    <property type="component" value="Chromosome"/>
</dbReference>
<organism evidence="3 4">
    <name type="scientific">Fimbriimonas ginsengisoli Gsoil 348</name>
    <dbReference type="NCBI Taxonomy" id="661478"/>
    <lineage>
        <taxon>Bacteria</taxon>
        <taxon>Bacillati</taxon>
        <taxon>Armatimonadota</taxon>
        <taxon>Fimbriimonadia</taxon>
        <taxon>Fimbriimonadales</taxon>
        <taxon>Fimbriimonadaceae</taxon>
        <taxon>Fimbriimonas</taxon>
    </lineage>
</organism>
<feature type="domain" description="YCII-related" evidence="2">
    <location>
        <begin position="1"/>
        <end position="112"/>
    </location>
</feature>
<evidence type="ECO:0000313" key="4">
    <source>
        <dbReference type="Proteomes" id="UP000027982"/>
    </source>
</evidence>
<dbReference type="Gene3D" id="3.30.70.1060">
    <property type="entry name" value="Dimeric alpha+beta barrel"/>
    <property type="match status" value="1"/>
</dbReference>
<dbReference type="PANTHER" id="PTHR35174">
    <property type="entry name" value="BLL7171 PROTEIN-RELATED"/>
    <property type="match status" value="1"/>
</dbReference>
<dbReference type="eggNOG" id="COG3795">
    <property type="taxonomic scope" value="Bacteria"/>
</dbReference>
<protein>
    <recommendedName>
        <fullName evidence="2">YCII-related domain-containing protein</fullName>
    </recommendedName>
</protein>
<accession>A0A068NWT9</accession>
<dbReference type="AlphaFoldDB" id="A0A068NWT9"/>
<dbReference type="PANTHER" id="PTHR35174:SF3">
    <property type="entry name" value="BLL7171 PROTEIN"/>
    <property type="match status" value="1"/>
</dbReference>